<evidence type="ECO:0000259" key="4">
    <source>
        <dbReference type="SMART" id="SM00971"/>
    </source>
</evidence>
<evidence type="ECO:0000256" key="2">
    <source>
        <dbReference type="ARBA" id="ARBA00022679"/>
    </source>
</evidence>
<evidence type="ECO:0000313" key="5">
    <source>
        <dbReference type="EMBL" id="KAA8495872.1"/>
    </source>
</evidence>
<accession>A0A5J4YYB1</accession>
<keyword evidence="3" id="KW-0012">Acyltransferase</keyword>
<keyword evidence="1" id="KW-0028">Amino-acid biosynthesis</keyword>
<dbReference type="AlphaFoldDB" id="A0A5J4YYB1"/>
<dbReference type="NCBIfam" id="NF041874">
    <property type="entry name" value="EPS_EpsC"/>
    <property type="match status" value="1"/>
</dbReference>
<comment type="caution">
    <text evidence="5">The sequence shown here is derived from an EMBL/GenBank/DDBJ whole genome shotgun (WGS) entry which is preliminary data.</text>
</comment>
<proteinExistence type="predicted"/>
<sequence>MAPSTTAAFISGGANSFAPVNVPSQAHTCGVGRRRPLVKQACVQDGAGKIQVAARRGLPTMSWQVYTGGAHSDLEPGTPEYMVHMKATCGTLARLSAQGDVSGCDQLWAYICAEARHIAHREHELSSFVSAAVLNQKSLVDAVAFVVAGKLASRALSAAVLFELCKEAVEESTEYCSVCCMQEDIIAVMQRDPACTRFVEPLLFFKGFHALQAYRVSHVLWNQGRRLLAKQLHALTSKRLHVDIHPAARIGAGAFLDHATGIVIGETCVLDRNVSLLHRVTLGGAGASTGKRHPDVMAGAFLGAGSTVLGPVRVGADAAVAACSLLLVDVPDDALAVGVPARIRPPPPRPTIPQQ</sequence>
<dbReference type="Pfam" id="PF06426">
    <property type="entry name" value="SATase_N"/>
    <property type="match status" value="1"/>
</dbReference>
<dbReference type="CDD" id="cd03354">
    <property type="entry name" value="LbH_SAT"/>
    <property type="match status" value="1"/>
</dbReference>
<dbReference type="Gene3D" id="2.160.10.10">
    <property type="entry name" value="Hexapeptide repeat proteins"/>
    <property type="match status" value="1"/>
</dbReference>
<protein>
    <submittedName>
        <fullName evidence="5">Serine acetyltransferase</fullName>
    </submittedName>
</protein>
<dbReference type="OrthoDB" id="25818at2759"/>
<dbReference type="Gene3D" id="1.10.3130.10">
    <property type="entry name" value="serine acetyltransferase, domain 1"/>
    <property type="match status" value="1"/>
</dbReference>
<dbReference type="InterPro" id="IPR045304">
    <property type="entry name" value="LbH_SAT"/>
</dbReference>
<dbReference type="SUPFAM" id="SSF51161">
    <property type="entry name" value="Trimeric LpxA-like enzymes"/>
    <property type="match status" value="1"/>
</dbReference>
<dbReference type="InterPro" id="IPR018357">
    <property type="entry name" value="Hexapep_transf_CS"/>
</dbReference>
<dbReference type="InterPro" id="IPR010493">
    <property type="entry name" value="Ser_AcTrfase_N"/>
</dbReference>
<dbReference type="InterPro" id="IPR042122">
    <property type="entry name" value="Ser_AcTrfase_N_sf"/>
</dbReference>
<dbReference type="GO" id="GO:0009001">
    <property type="term" value="F:serine O-acetyltransferase activity"/>
    <property type="evidence" value="ECO:0007669"/>
    <property type="project" value="InterPro"/>
</dbReference>
<dbReference type="GO" id="GO:0005737">
    <property type="term" value="C:cytoplasm"/>
    <property type="evidence" value="ECO:0007669"/>
    <property type="project" value="InterPro"/>
</dbReference>
<keyword evidence="2 5" id="KW-0808">Transferase</keyword>
<name>A0A5J4YYB1_PORPP</name>
<dbReference type="PROSITE" id="PS00101">
    <property type="entry name" value="HEXAPEP_TRANSFERASES"/>
    <property type="match status" value="1"/>
</dbReference>
<reference evidence="6" key="1">
    <citation type="journal article" date="2019" name="Nat. Commun.">
        <title>Expansion of phycobilisome linker gene families in mesophilic red algae.</title>
        <authorList>
            <person name="Lee J."/>
            <person name="Kim D."/>
            <person name="Bhattacharya D."/>
            <person name="Yoon H.S."/>
        </authorList>
    </citation>
    <scope>NUCLEOTIDE SEQUENCE [LARGE SCALE GENOMIC DNA]</scope>
    <source>
        <strain evidence="6">CCMP 1328</strain>
    </source>
</reference>
<dbReference type="GO" id="GO:0006535">
    <property type="term" value="P:cysteine biosynthetic process from serine"/>
    <property type="evidence" value="ECO:0007669"/>
    <property type="project" value="InterPro"/>
</dbReference>
<evidence type="ECO:0000313" key="6">
    <source>
        <dbReference type="Proteomes" id="UP000324585"/>
    </source>
</evidence>
<gene>
    <name evidence="5" type="ORF">FVE85_2027</name>
</gene>
<keyword evidence="6" id="KW-1185">Reference proteome</keyword>
<dbReference type="OMA" id="MPAIALR"/>
<dbReference type="Proteomes" id="UP000324585">
    <property type="component" value="Unassembled WGS sequence"/>
</dbReference>
<organism evidence="5 6">
    <name type="scientific">Porphyridium purpureum</name>
    <name type="common">Red alga</name>
    <name type="synonym">Porphyridium cruentum</name>
    <dbReference type="NCBI Taxonomy" id="35688"/>
    <lineage>
        <taxon>Eukaryota</taxon>
        <taxon>Rhodophyta</taxon>
        <taxon>Bangiophyceae</taxon>
        <taxon>Porphyridiales</taxon>
        <taxon>Porphyridiaceae</taxon>
        <taxon>Porphyridium</taxon>
    </lineage>
</organism>
<dbReference type="EMBL" id="VRMN01000003">
    <property type="protein sequence ID" value="KAA8495872.1"/>
    <property type="molecule type" value="Genomic_DNA"/>
</dbReference>
<feature type="domain" description="Serine acetyltransferase N-terminal" evidence="4">
    <location>
        <begin position="107"/>
        <end position="213"/>
    </location>
</feature>
<dbReference type="PANTHER" id="PTHR42811">
    <property type="entry name" value="SERINE ACETYLTRANSFERASE"/>
    <property type="match status" value="1"/>
</dbReference>
<evidence type="ECO:0000256" key="3">
    <source>
        <dbReference type="ARBA" id="ARBA00023315"/>
    </source>
</evidence>
<dbReference type="SMART" id="SM00971">
    <property type="entry name" value="SATase_N"/>
    <property type="match status" value="1"/>
</dbReference>
<evidence type="ECO:0000256" key="1">
    <source>
        <dbReference type="ARBA" id="ARBA00022605"/>
    </source>
</evidence>
<dbReference type="InterPro" id="IPR011004">
    <property type="entry name" value="Trimer_LpxA-like_sf"/>
</dbReference>
<dbReference type="InterPro" id="IPR053376">
    <property type="entry name" value="Serine_acetyltransferase"/>
</dbReference>